<feature type="domain" description="Teneurin NHL" evidence="4">
    <location>
        <begin position="41"/>
        <end position="94"/>
    </location>
</feature>
<dbReference type="PROSITE" id="PS51125">
    <property type="entry name" value="NHL"/>
    <property type="match status" value="1"/>
</dbReference>
<comment type="caution">
    <text evidence="5">The sequence shown here is derived from an EMBL/GenBank/DDBJ whole genome shotgun (WGS) entry which is preliminary data.</text>
</comment>
<dbReference type="InterPro" id="IPR001258">
    <property type="entry name" value="NHL_repeat"/>
</dbReference>
<feature type="transmembrane region" description="Helical" evidence="3">
    <location>
        <begin position="12"/>
        <end position="30"/>
    </location>
</feature>
<keyword evidence="3" id="KW-1133">Transmembrane helix</keyword>
<proteinExistence type="predicted"/>
<evidence type="ECO:0000256" key="2">
    <source>
        <dbReference type="PROSITE-ProRule" id="PRU00504"/>
    </source>
</evidence>
<dbReference type="SUPFAM" id="SSF101898">
    <property type="entry name" value="NHL repeat"/>
    <property type="match status" value="1"/>
</dbReference>
<dbReference type="Proteomes" id="UP000598820">
    <property type="component" value="Unassembled WGS sequence"/>
</dbReference>
<keyword evidence="6" id="KW-1185">Reference proteome</keyword>
<evidence type="ECO:0000313" key="5">
    <source>
        <dbReference type="EMBL" id="MBD2705074.1"/>
    </source>
</evidence>
<organism evidence="5 6">
    <name type="scientific">Spirosoma profusum</name>
    <dbReference type="NCBI Taxonomy" id="2771354"/>
    <lineage>
        <taxon>Bacteria</taxon>
        <taxon>Pseudomonadati</taxon>
        <taxon>Bacteroidota</taxon>
        <taxon>Cytophagia</taxon>
        <taxon>Cytophagales</taxon>
        <taxon>Cytophagaceae</taxon>
        <taxon>Spirosoma</taxon>
    </lineage>
</organism>
<keyword evidence="3" id="KW-0812">Transmembrane</keyword>
<evidence type="ECO:0000256" key="1">
    <source>
        <dbReference type="ARBA" id="ARBA00022737"/>
    </source>
</evidence>
<dbReference type="Pfam" id="PF25021">
    <property type="entry name" value="TEN_NHL"/>
    <property type="match status" value="1"/>
</dbReference>
<dbReference type="RefSeq" id="WP_190892174.1">
    <property type="nucleotide sequence ID" value="NZ_JACWZY010000044.1"/>
</dbReference>
<reference evidence="5" key="1">
    <citation type="submission" date="2020-09" db="EMBL/GenBank/DDBJ databases">
        <authorList>
            <person name="Kim M.K."/>
        </authorList>
    </citation>
    <scope>NUCLEOTIDE SEQUENCE</scope>
    <source>
        <strain evidence="5">BT702</strain>
    </source>
</reference>
<dbReference type="InterPro" id="IPR011042">
    <property type="entry name" value="6-blade_b-propeller_TolB-like"/>
</dbReference>
<dbReference type="Gene3D" id="2.120.10.30">
    <property type="entry name" value="TolB, C-terminal domain"/>
    <property type="match status" value="1"/>
</dbReference>
<evidence type="ECO:0000259" key="4">
    <source>
        <dbReference type="Pfam" id="PF25021"/>
    </source>
</evidence>
<keyword evidence="1" id="KW-0677">Repeat</keyword>
<feature type="repeat" description="NHL" evidence="2">
    <location>
        <begin position="52"/>
        <end position="85"/>
    </location>
</feature>
<dbReference type="EMBL" id="JACWZY010000044">
    <property type="protein sequence ID" value="MBD2705074.1"/>
    <property type="molecule type" value="Genomic_DNA"/>
</dbReference>
<dbReference type="AlphaFoldDB" id="A0A927AVB3"/>
<evidence type="ECO:0000313" key="6">
    <source>
        <dbReference type="Proteomes" id="UP000598820"/>
    </source>
</evidence>
<name>A0A927AVB3_9BACT</name>
<sequence length="130" mass="13879">MNRILRNYPFCRYCISALLVCIWIALPFQLPAQIIRTVAGSDSNGDGGPAPDANLYFPSGVTVDGDGNLYIADKNNNRIRKVGLDGVISTVAGTGMPDYNGDGIPATPAQLNSSYGMAVDGNGRWQRISL</sequence>
<dbReference type="InterPro" id="IPR056822">
    <property type="entry name" value="TEN_NHL"/>
</dbReference>
<protein>
    <recommendedName>
        <fullName evidence="4">Teneurin NHL domain-containing protein</fullName>
    </recommendedName>
</protein>
<accession>A0A927AVB3</accession>
<keyword evidence="3" id="KW-0472">Membrane</keyword>
<evidence type="ECO:0000256" key="3">
    <source>
        <dbReference type="SAM" id="Phobius"/>
    </source>
</evidence>
<gene>
    <name evidence="5" type="ORF">IC229_30895</name>
</gene>